<dbReference type="GO" id="GO:0005829">
    <property type="term" value="C:cytosol"/>
    <property type="evidence" value="ECO:0007669"/>
    <property type="project" value="TreeGrafter"/>
</dbReference>
<dbReference type="AlphaFoldDB" id="A0A1F6MDE1"/>
<feature type="active site" description="Proton acceptor" evidence="10">
    <location>
        <position position="71"/>
    </location>
</feature>
<reference evidence="13 14" key="1">
    <citation type="journal article" date="2016" name="Nat. Commun.">
        <title>Thousands of microbial genomes shed light on interconnected biogeochemical processes in an aquifer system.</title>
        <authorList>
            <person name="Anantharaman K."/>
            <person name="Brown C.T."/>
            <person name="Hug L.A."/>
            <person name="Sharon I."/>
            <person name="Castelle C.J."/>
            <person name="Probst A.J."/>
            <person name="Thomas B.C."/>
            <person name="Singh A."/>
            <person name="Wilkins M.J."/>
            <person name="Karaoz U."/>
            <person name="Brodie E.L."/>
            <person name="Williams K.H."/>
            <person name="Hubbard S.S."/>
            <person name="Banfield J.F."/>
        </authorList>
    </citation>
    <scope>NUCLEOTIDE SEQUENCE [LARGE SCALE GENOMIC DNA]</scope>
</reference>
<dbReference type="NCBIfam" id="TIGR00042">
    <property type="entry name" value="RdgB/HAM1 family non-canonical purine NTP pyrophosphatase"/>
    <property type="match status" value="1"/>
</dbReference>
<evidence type="ECO:0000256" key="11">
    <source>
        <dbReference type="RuleBase" id="RU003781"/>
    </source>
</evidence>
<organism evidence="13 14">
    <name type="scientific">Candidatus Magasanikbacteria bacterium RIFCSPHIGHO2_02_FULL_51_14</name>
    <dbReference type="NCBI Taxonomy" id="1798683"/>
    <lineage>
        <taxon>Bacteria</taxon>
        <taxon>Candidatus Magasanikiibacteriota</taxon>
    </lineage>
</organism>
<dbReference type="Proteomes" id="UP000177457">
    <property type="component" value="Unassembled WGS sequence"/>
</dbReference>
<dbReference type="GO" id="GO:0017111">
    <property type="term" value="F:ribonucleoside triphosphate phosphatase activity"/>
    <property type="evidence" value="ECO:0007669"/>
    <property type="project" value="InterPro"/>
</dbReference>
<feature type="binding site" evidence="10">
    <location>
        <begin position="182"/>
        <end position="183"/>
    </location>
    <ligand>
        <name>substrate</name>
    </ligand>
</feature>
<sequence length="346" mass="38838">MKLLVATTNTGKYTEICQALSTLPFIECESLKDVGFDITEPNEDEQTLEGNALLKARYYADKTGMVTLADDGGLYIDALNGWPGVMSARIANTDKGRRDAVLEKLVGVSRAKRTAVFRDALALCDRAQKTYFISIGEAHGEILEKETDEAVAGFGYDPIFYVPDAGKTYAEMTVIEKNGISHRGKALVKIKYHLHNAYGGRHIVVPLALIVKGGKILMNKRNDPHVPQFHGVWEFQGGSVEYGETIEENVRREAKEESGYEVEVAEYLPTIEVKNRQYNDMRIQLYLVPIVCRIIRGDGKYNDQEVLEAKWYALDDVPNLNLFPGDGEMYRKFLPLLKDIVKNHGL</sequence>
<dbReference type="HAMAP" id="MF_01405">
    <property type="entry name" value="Non_canon_purine_NTPase"/>
    <property type="match status" value="1"/>
</dbReference>
<evidence type="ECO:0000256" key="4">
    <source>
        <dbReference type="ARBA" id="ARBA00022741"/>
    </source>
</evidence>
<dbReference type="PROSITE" id="PS51462">
    <property type="entry name" value="NUDIX"/>
    <property type="match status" value="1"/>
</dbReference>
<comment type="caution">
    <text evidence="13">The sequence shown here is derived from an EMBL/GenBank/DDBJ whole genome shotgun (WGS) entry which is preliminary data.</text>
</comment>
<dbReference type="InterPro" id="IPR015797">
    <property type="entry name" value="NUDIX_hydrolase-like_dom_sf"/>
</dbReference>
<dbReference type="GO" id="GO:0036220">
    <property type="term" value="F:ITP diphosphatase activity"/>
    <property type="evidence" value="ECO:0007669"/>
    <property type="project" value="UniProtKB-UniRule"/>
</dbReference>
<dbReference type="GO" id="GO:0009117">
    <property type="term" value="P:nucleotide metabolic process"/>
    <property type="evidence" value="ECO:0007669"/>
    <property type="project" value="UniProtKB-KW"/>
</dbReference>
<evidence type="ECO:0000256" key="2">
    <source>
        <dbReference type="ARBA" id="ARBA00011738"/>
    </source>
</evidence>
<feature type="binding site" evidence="10">
    <location>
        <position position="71"/>
    </location>
    <ligand>
        <name>Mg(2+)</name>
        <dbReference type="ChEBI" id="CHEBI:18420"/>
    </ligand>
</feature>
<comment type="catalytic activity">
    <reaction evidence="8 10">
        <text>dITP + H2O = dIMP + diphosphate + H(+)</text>
        <dbReference type="Rhea" id="RHEA:28342"/>
        <dbReference type="ChEBI" id="CHEBI:15377"/>
        <dbReference type="ChEBI" id="CHEBI:15378"/>
        <dbReference type="ChEBI" id="CHEBI:33019"/>
        <dbReference type="ChEBI" id="CHEBI:61194"/>
        <dbReference type="ChEBI" id="CHEBI:61382"/>
        <dbReference type="EC" id="3.6.1.66"/>
    </reaction>
</comment>
<dbReference type="FunFam" id="3.90.950.10:FF:000001">
    <property type="entry name" value="dITP/XTP pyrophosphatase"/>
    <property type="match status" value="1"/>
</dbReference>
<comment type="caution">
    <text evidence="10">Lacks conserved residue(s) required for the propagation of feature annotation.</text>
</comment>
<keyword evidence="3 10" id="KW-0479">Metal-binding</keyword>
<dbReference type="InterPro" id="IPR002637">
    <property type="entry name" value="RdgB/HAM1"/>
</dbReference>
<evidence type="ECO:0000313" key="14">
    <source>
        <dbReference type="Proteomes" id="UP000177457"/>
    </source>
</evidence>
<evidence type="ECO:0000256" key="5">
    <source>
        <dbReference type="ARBA" id="ARBA00022801"/>
    </source>
</evidence>
<dbReference type="CDD" id="cd00515">
    <property type="entry name" value="HAM1"/>
    <property type="match status" value="1"/>
</dbReference>
<dbReference type="InterPro" id="IPR020922">
    <property type="entry name" value="dITP/XTP_pyrophosphatase"/>
</dbReference>
<evidence type="ECO:0000256" key="10">
    <source>
        <dbReference type="HAMAP-Rule" id="MF_01405"/>
    </source>
</evidence>
<feature type="domain" description="Nudix hydrolase" evidence="12">
    <location>
        <begin position="200"/>
        <end position="335"/>
    </location>
</feature>
<dbReference type="InterPro" id="IPR000086">
    <property type="entry name" value="NUDIX_hydrolase_dom"/>
</dbReference>
<dbReference type="STRING" id="1798683.A3C90_04780"/>
<keyword evidence="6 10" id="KW-0460">Magnesium</keyword>
<evidence type="ECO:0000259" key="12">
    <source>
        <dbReference type="PROSITE" id="PS51462"/>
    </source>
</evidence>
<dbReference type="Gene3D" id="3.90.79.10">
    <property type="entry name" value="Nucleoside Triphosphate Pyrophosphohydrolase"/>
    <property type="match status" value="1"/>
</dbReference>
<evidence type="ECO:0000256" key="1">
    <source>
        <dbReference type="ARBA" id="ARBA00008023"/>
    </source>
</evidence>
<evidence type="ECO:0000256" key="7">
    <source>
        <dbReference type="ARBA" id="ARBA00023080"/>
    </source>
</evidence>
<protein>
    <recommendedName>
        <fullName evidence="10">dITP/XTP pyrophosphatase</fullName>
        <ecNumber evidence="10">3.6.1.66</ecNumber>
    </recommendedName>
    <alternativeName>
        <fullName evidence="10">Non-canonical purine NTP pyrophosphatase</fullName>
    </alternativeName>
    <alternativeName>
        <fullName evidence="10">Non-standard purine NTP pyrophosphatase</fullName>
    </alternativeName>
    <alternativeName>
        <fullName evidence="10">Nucleoside-triphosphate diphosphatase</fullName>
    </alternativeName>
    <alternativeName>
        <fullName evidence="10">Nucleoside-triphosphate pyrophosphatase</fullName>
        <shortName evidence="10">NTPase</shortName>
    </alternativeName>
</protein>
<evidence type="ECO:0000313" key="13">
    <source>
        <dbReference type="EMBL" id="OGH69672.1"/>
    </source>
</evidence>
<dbReference type="GO" id="GO:0000166">
    <property type="term" value="F:nucleotide binding"/>
    <property type="evidence" value="ECO:0007669"/>
    <property type="project" value="UniProtKB-KW"/>
</dbReference>
<dbReference type="PANTHER" id="PTHR11067:SF9">
    <property type="entry name" value="INOSINE TRIPHOSPHATE PYROPHOSPHATASE"/>
    <property type="match status" value="1"/>
</dbReference>
<keyword evidence="4 10" id="KW-0547">Nucleotide-binding</keyword>
<evidence type="ECO:0000256" key="3">
    <source>
        <dbReference type="ARBA" id="ARBA00022723"/>
    </source>
</evidence>
<comment type="function">
    <text evidence="10">Pyrophosphatase that catalyzes the hydrolysis of nucleoside triphosphates to their monophosphate derivatives, with a high preference for the non-canonical purine nucleotides XTP (xanthosine triphosphate), dITP (deoxyinosine triphosphate) and ITP. Seems to function as a house-cleaning enzyme that removes non-canonical purine nucleotides from the nucleotide pool, thus preventing their incorporation into DNA/RNA and avoiding chromosomal lesions.</text>
</comment>
<dbReference type="SUPFAM" id="SSF55811">
    <property type="entry name" value="Nudix"/>
    <property type="match status" value="1"/>
</dbReference>
<comment type="cofactor">
    <cofactor evidence="10">
        <name>Mg(2+)</name>
        <dbReference type="ChEBI" id="CHEBI:18420"/>
    </cofactor>
    <text evidence="10">Binds 1 Mg(2+) ion per subunit.</text>
</comment>
<feature type="binding site" evidence="10">
    <location>
        <begin position="154"/>
        <end position="157"/>
    </location>
    <ligand>
        <name>substrate</name>
    </ligand>
</feature>
<keyword evidence="7 10" id="KW-0546">Nucleotide metabolism</keyword>
<evidence type="ECO:0000256" key="9">
    <source>
        <dbReference type="ARBA" id="ARBA00052017"/>
    </source>
</evidence>
<evidence type="ECO:0000256" key="8">
    <source>
        <dbReference type="ARBA" id="ARBA00051875"/>
    </source>
</evidence>
<dbReference type="PANTHER" id="PTHR11067">
    <property type="entry name" value="INOSINE TRIPHOSPHATE PYROPHOSPHATASE/HAM1 PROTEIN"/>
    <property type="match status" value="1"/>
</dbReference>
<feature type="binding site" evidence="10">
    <location>
        <position position="177"/>
    </location>
    <ligand>
        <name>substrate</name>
    </ligand>
</feature>
<feature type="binding site" evidence="10">
    <location>
        <begin position="7"/>
        <end position="12"/>
    </location>
    <ligand>
        <name>substrate</name>
    </ligand>
</feature>
<dbReference type="EMBL" id="MFQE01000069">
    <property type="protein sequence ID" value="OGH69672.1"/>
    <property type="molecule type" value="Genomic_DNA"/>
</dbReference>
<dbReference type="Pfam" id="PF01725">
    <property type="entry name" value="Ham1p_like"/>
    <property type="match status" value="1"/>
</dbReference>
<comment type="catalytic activity">
    <reaction evidence="10">
        <text>ITP + H2O = IMP + diphosphate + H(+)</text>
        <dbReference type="Rhea" id="RHEA:29399"/>
        <dbReference type="ChEBI" id="CHEBI:15377"/>
        <dbReference type="ChEBI" id="CHEBI:15378"/>
        <dbReference type="ChEBI" id="CHEBI:33019"/>
        <dbReference type="ChEBI" id="CHEBI:58053"/>
        <dbReference type="ChEBI" id="CHEBI:61402"/>
        <dbReference type="EC" id="3.6.1.66"/>
    </reaction>
</comment>
<dbReference type="GO" id="GO:0046872">
    <property type="term" value="F:metal ion binding"/>
    <property type="evidence" value="ECO:0007669"/>
    <property type="project" value="UniProtKB-KW"/>
</dbReference>
<accession>A0A1F6MDE1</accession>
<comment type="similarity">
    <text evidence="1 10 11">Belongs to the HAM1 NTPase family.</text>
</comment>
<gene>
    <name evidence="13" type="ORF">A3C90_04780</name>
</gene>
<proteinExistence type="inferred from homology"/>
<dbReference type="PRINTS" id="PR00502">
    <property type="entry name" value="NUDIXFAMILY"/>
</dbReference>
<dbReference type="InterPro" id="IPR020476">
    <property type="entry name" value="Nudix_hydrolase"/>
</dbReference>
<evidence type="ECO:0000256" key="6">
    <source>
        <dbReference type="ARBA" id="ARBA00022842"/>
    </source>
</evidence>
<dbReference type="SUPFAM" id="SSF52972">
    <property type="entry name" value="ITPase-like"/>
    <property type="match status" value="1"/>
</dbReference>
<name>A0A1F6MDE1_9BACT</name>
<dbReference type="InterPro" id="IPR029001">
    <property type="entry name" value="ITPase-like_fam"/>
</dbReference>
<dbReference type="GO" id="GO:0035870">
    <property type="term" value="F:dITP diphosphatase activity"/>
    <property type="evidence" value="ECO:0007669"/>
    <property type="project" value="UniProtKB-UniRule"/>
</dbReference>
<dbReference type="EC" id="3.6.1.66" evidence="10"/>
<dbReference type="GO" id="GO:0036222">
    <property type="term" value="F:XTP diphosphatase activity"/>
    <property type="evidence" value="ECO:0007669"/>
    <property type="project" value="UniProtKB-UniRule"/>
</dbReference>
<dbReference type="GO" id="GO:0009146">
    <property type="term" value="P:purine nucleoside triphosphate catabolic process"/>
    <property type="evidence" value="ECO:0007669"/>
    <property type="project" value="UniProtKB-UniRule"/>
</dbReference>
<dbReference type="Gene3D" id="3.90.950.10">
    <property type="match status" value="1"/>
</dbReference>
<comment type="subunit">
    <text evidence="2 10">Homodimer.</text>
</comment>
<keyword evidence="5 10" id="KW-0378">Hydrolase</keyword>
<dbReference type="Pfam" id="PF00293">
    <property type="entry name" value="NUDIX"/>
    <property type="match status" value="1"/>
</dbReference>
<comment type="catalytic activity">
    <reaction evidence="9 10">
        <text>XTP + H2O = XMP + diphosphate + H(+)</text>
        <dbReference type="Rhea" id="RHEA:28610"/>
        <dbReference type="ChEBI" id="CHEBI:15377"/>
        <dbReference type="ChEBI" id="CHEBI:15378"/>
        <dbReference type="ChEBI" id="CHEBI:33019"/>
        <dbReference type="ChEBI" id="CHEBI:57464"/>
        <dbReference type="ChEBI" id="CHEBI:61314"/>
        <dbReference type="EC" id="3.6.1.66"/>
    </reaction>
</comment>